<dbReference type="InParanoid" id="A2FSX0"/>
<feature type="region of interest" description="Disordered" evidence="1">
    <location>
        <begin position="191"/>
        <end position="217"/>
    </location>
</feature>
<name>A2FSX0_TRIV3</name>
<feature type="region of interest" description="Disordered" evidence="1">
    <location>
        <begin position="1"/>
        <end position="94"/>
    </location>
</feature>
<organism evidence="2 3">
    <name type="scientific">Trichomonas vaginalis (strain ATCC PRA-98 / G3)</name>
    <dbReference type="NCBI Taxonomy" id="412133"/>
    <lineage>
        <taxon>Eukaryota</taxon>
        <taxon>Metamonada</taxon>
        <taxon>Parabasalia</taxon>
        <taxon>Trichomonadida</taxon>
        <taxon>Trichomonadidae</taxon>
        <taxon>Trichomonas</taxon>
    </lineage>
</organism>
<dbReference type="Proteomes" id="UP000001542">
    <property type="component" value="Unassembled WGS sequence"/>
</dbReference>
<dbReference type="VEuPathDB" id="TrichDB:TVAG_001620"/>
<dbReference type="RefSeq" id="XP_001304922.1">
    <property type="nucleotide sequence ID" value="XM_001304921.1"/>
</dbReference>
<feature type="compositionally biased region" description="Basic and acidic residues" evidence="1">
    <location>
        <begin position="65"/>
        <end position="84"/>
    </location>
</feature>
<evidence type="ECO:0000313" key="3">
    <source>
        <dbReference type="Proteomes" id="UP000001542"/>
    </source>
</evidence>
<proteinExistence type="predicted"/>
<sequence length="238" mass="26649">MTDDERKQLISRKVVPKMSKHKVSNIPVRKSRLTELAVNPSEKKSSSKIPVPKSNSYTRKSLRINKKENPEFETIKTEPRKETPPDSINSNVDINAPIIPLSPGSIEMQMAPIAAFGQTSSSNDATPLKINFESDGEYDIEEEEFYVEQMLDNSKTSSEYLNTIGNMIENTLKLAQTTPAASQEIFDIKADDSDVSEHDAESNVFSTQQRDSDDSIDNEIVDIQIDSLPRSPFSAKKH</sequence>
<gene>
    <name evidence="2" type="ORF">TVAG_001620</name>
</gene>
<feature type="compositionally biased region" description="Basic and acidic residues" evidence="1">
    <location>
        <begin position="191"/>
        <end position="201"/>
    </location>
</feature>
<evidence type="ECO:0000313" key="2">
    <source>
        <dbReference type="EMBL" id="EAX91992.1"/>
    </source>
</evidence>
<accession>A2FSX0</accession>
<reference evidence="2" key="2">
    <citation type="journal article" date="2007" name="Science">
        <title>Draft genome sequence of the sexually transmitted pathogen Trichomonas vaginalis.</title>
        <authorList>
            <person name="Carlton J.M."/>
            <person name="Hirt R.P."/>
            <person name="Silva J.C."/>
            <person name="Delcher A.L."/>
            <person name="Schatz M."/>
            <person name="Zhao Q."/>
            <person name="Wortman J.R."/>
            <person name="Bidwell S.L."/>
            <person name="Alsmark U.C.M."/>
            <person name="Besteiro S."/>
            <person name="Sicheritz-Ponten T."/>
            <person name="Noel C.J."/>
            <person name="Dacks J.B."/>
            <person name="Foster P.G."/>
            <person name="Simillion C."/>
            <person name="Van de Peer Y."/>
            <person name="Miranda-Saavedra D."/>
            <person name="Barton G.J."/>
            <person name="Westrop G.D."/>
            <person name="Mueller S."/>
            <person name="Dessi D."/>
            <person name="Fiori P.L."/>
            <person name="Ren Q."/>
            <person name="Paulsen I."/>
            <person name="Zhang H."/>
            <person name="Bastida-Corcuera F.D."/>
            <person name="Simoes-Barbosa A."/>
            <person name="Brown M.T."/>
            <person name="Hayes R.D."/>
            <person name="Mukherjee M."/>
            <person name="Okumura C.Y."/>
            <person name="Schneider R."/>
            <person name="Smith A.J."/>
            <person name="Vanacova S."/>
            <person name="Villalvazo M."/>
            <person name="Haas B.J."/>
            <person name="Pertea M."/>
            <person name="Feldblyum T.V."/>
            <person name="Utterback T.R."/>
            <person name="Shu C.L."/>
            <person name="Osoegawa K."/>
            <person name="de Jong P.J."/>
            <person name="Hrdy I."/>
            <person name="Horvathova L."/>
            <person name="Zubacova Z."/>
            <person name="Dolezal P."/>
            <person name="Malik S.B."/>
            <person name="Logsdon J.M. Jr."/>
            <person name="Henze K."/>
            <person name="Gupta A."/>
            <person name="Wang C.C."/>
            <person name="Dunne R.L."/>
            <person name="Upcroft J.A."/>
            <person name="Upcroft P."/>
            <person name="White O."/>
            <person name="Salzberg S.L."/>
            <person name="Tang P."/>
            <person name="Chiu C.-H."/>
            <person name="Lee Y.-S."/>
            <person name="Embley T.M."/>
            <person name="Coombs G.H."/>
            <person name="Mottram J.C."/>
            <person name="Tachezy J."/>
            <person name="Fraser-Liggett C.M."/>
            <person name="Johnson P.J."/>
        </authorList>
    </citation>
    <scope>NUCLEOTIDE SEQUENCE [LARGE SCALE GENOMIC DNA]</scope>
    <source>
        <strain evidence="2">G3</strain>
    </source>
</reference>
<keyword evidence="3" id="KW-1185">Reference proteome</keyword>
<evidence type="ECO:0000256" key="1">
    <source>
        <dbReference type="SAM" id="MobiDB-lite"/>
    </source>
</evidence>
<dbReference type="EMBL" id="DS113997">
    <property type="protein sequence ID" value="EAX91992.1"/>
    <property type="molecule type" value="Genomic_DNA"/>
</dbReference>
<dbReference type="KEGG" id="tva:4749697"/>
<dbReference type="VEuPathDB" id="TrichDB:TVAGG3_0315850"/>
<feature type="compositionally biased region" description="Low complexity" evidence="1">
    <location>
        <begin position="47"/>
        <end position="56"/>
    </location>
</feature>
<protein>
    <submittedName>
        <fullName evidence="2">Uncharacterized protein</fullName>
    </submittedName>
</protein>
<dbReference type="AlphaFoldDB" id="A2FSX0"/>
<feature type="compositionally biased region" description="Basic residues" evidence="1">
    <location>
        <begin position="14"/>
        <end position="23"/>
    </location>
</feature>
<reference evidence="2" key="1">
    <citation type="submission" date="2006-10" db="EMBL/GenBank/DDBJ databases">
        <authorList>
            <person name="Amadeo P."/>
            <person name="Zhao Q."/>
            <person name="Wortman J."/>
            <person name="Fraser-Liggett C."/>
            <person name="Carlton J."/>
        </authorList>
    </citation>
    <scope>NUCLEOTIDE SEQUENCE</scope>
    <source>
        <strain evidence="2">G3</strain>
    </source>
</reference>